<feature type="region of interest" description="Disordered" evidence="4">
    <location>
        <begin position="2725"/>
        <end position="2764"/>
    </location>
</feature>
<feature type="compositionally biased region" description="Gly residues" evidence="4">
    <location>
        <begin position="3127"/>
        <end position="3136"/>
    </location>
</feature>
<feature type="region of interest" description="Disordered" evidence="4">
    <location>
        <begin position="1454"/>
        <end position="1473"/>
    </location>
</feature>
<feature type="compositionally biased region" description="Polar residues" evidence="4">
    <location>
        <begin position="2492"/>
        <end position="2508"/>
    </location>
</feature>
<feature type="compositionally biased region" description="Basic and acidic residues" evidence="4">
    <location>
        <begin position="2381"/>
        <end position="2405"/>
    </location>
</feature>
<feature type="compositionally biased region" description="Polar residues" evidence="4">
    <location>
        <begin position="2253"/>
        <end position="2268"/>
    </location>
</feature>
<dbReference type="PANTHER" id="PTHR23253:SF9">
    <property type="entry name" value="EUKARYOTIC TRANSLATION INITIATION FACTOR 4 GAMMA 2"/>
    <property type="match status" value="1"/>
</dbReference>
<feature type="region of interest" description="Disordered" evidence="4">
    <location>
        <begin position="1173"/>
        <end position="1226"/>
    </location>
</feature>
<feature type="region of interest" description="Disordered" evidence="4">
    <location>
        <begin position="2487"/>
        <end position="2543"/>
    </location>
</feature>
<feature type="region of interest" description="Disordered" evidence="4">
    <location>
        <begin position="28"/>
        <end position="47"/>
    </location>
</feature>
<feature type="compositionally biased region" description="Low complexity" evidence="4">
    <location>
        <begin position="1318"/>
        <end position="1333"/>
    </location>
</feature>
<feature type="compositionally biased region" description="Polar residues" evidence="4">
    <location>
        <begin position="1521"/>
        <end position="1561"/>
    </location>
</feature>
<dbReference type="Gene3D" id="1.25.40.180">
    <property type="match status" value="1"/>
</dbReference>
<feature type="compositionally biased region" description="Low complexity" evidence="4">
    <location>
        <begin position="3697"/>
        <end position="3712"/>
    </location>
</feature>
<feature type="compositionally biased region" description="Gly residues" evidence="4">
    <location>
        <begin position="1926"/>
        <end position="1950"/>
    </location>
</feature>
<protein>
    <recommendedName>
        <fullName evidence="5">MIF4G domain-containing protein</fullName>
    </recommendedName>
</protein>
<dbReference type="GO" id="GO:0016281">
    <property type="term" value="C:eukaryotic translation initiation factor 4F complex"/>
    <property type="evidence" value="ECO:0007669"/>
    <property type="project" value="TreeGrafter"/>
</dbReference>
<feature type="compositionally biased region" description="Basic and acidic residues" evidence="4">
    <location>
        <begin position="1562"/>
        <end position="1596"/>
    </location>
</feature>
<feature type="compositionally biased region" description="Low complexity" evidence="4">
    <location>
        <begin position="690"/>
        <end position="721"/>
    </location>
</feature>
<accession>A0A0J9TY40</accession>
<feature type="compositionally biased region" description="Low complexity" evidence="4">
    <location>
        <begin position="1342"/>
        <end position="1355"/>
    </location>
</feature>
<feature type="region of interest" description="Disordered" evidence="4">
    <location>
        <begin position="249"/>
        <end position="274"/>
    </location>
</feature>
<dbReference type="InterPro" id="IPR016024">
    <property type="entry name" value="ARM-type_fold"/>
</dbReference>
<dbReference type="SUPFAM" id="SSF48371">
    <property type="entry name" value="ARM repeat"/>
    <property type="match status" value="1"/>
</dbReference>
<feature type="region of interest" description="Disordered" evidence="4">
    <location>
        <begin position="1925"/>
        <end position="2413"/>
    </location>
</feature>
<feature type="compositionally biased region" description="Low complexity" evidence="4">
    <location>
        <begin position="523"/>
        <end position="555"/>
    </location>
</feature>
<feature type="compositionally biased region" description="Polar residues" evidence="4">
    <location>
        <begin position="1869"/>
        <end position="1889"/>
    </location>
</feature>
<feature type="compositionally biased region" description="Low complexity" evidence="4">
    <location>
        <begin position="1041"/>
        <end position="1076"/>
    </location>
</feature>
<organism evidence="6 7">
    <name type="scientific">Plasmodium vivax North Korean</name>
    <dbReference type="NCBI Taxonomy" id="1035514"/>
    <lineage>
        <taxon>Eukaryota</taxon>
        <taxon>Sar</taxon>
        <taxon>Alveolata</taxon>
        <taxon>Apicomplexa</taxon>
        <taxon>Aconoidasida</taxon>
        <taxon>Haemosporida</taxon>
        <taxon>Plasmodiidae</taxon>
        <taxon>Plasmodium</taxon>
        <taxon>Plasmodium (Plasmodium)</taxon>
    </lineage>
</organism>
<feature type="region of interest" description="Disordered" evidence="4">
    <location>
        <begin position="671"/>
        <end position="734"/>
    </location>
</feature>
<name>A0A0J9TY40_PLAVI</name>
<feature type="region of interest" description="Disordered" evidence="4">
    <location>
        <begin position="3634"/>
        <end position="3712"/>
    </location>
</feature>
<dbReference type="SMART" id="SM00543">
    <property type="entry name" value="MIF4G"/>
    <property type="match status" value="1"/>
</dbReference>
<feature type="compositionally biased region" description="Polar residues" evidence="4">
    <location>
        <begin position="2177"/>
        <end position="2187"/>
    </location>
</feature>
<dbReference type="Pfam" id="PF02854">
    <property type="entry name" value="MIF4G"/>
    <property type="match status" value="1"/>
</dbReference>
<dbReference type="PANTHER" id="PTHR23253">
    <property type="entry name" value="EUKARYOTIC TRANSLATION INITIATION FACTOR 4 GAMMA"/>
    <property type="match status" value="1"/>
</dbReference>
<reference evidence="6 7" key="1">
    <citation type="submission" date="2011-09" db="EMBL/GenBank/DDBJ databases">
        <title>The Genome Sequence of Plasmodium vivax North Korean.</title>
        <authorList>
            <consortium name="The Broad Institute Genome Sequencing Platform"/>
            <consortium name="The Broad Institute Genome Sequencing Center for Infectious Disease"/>
            <person name="Neafsey D."/>
            <person name="Carlton J."/>
            <person name="Barnwell J."/>
            <person name="Collins W."/>
            <person name="Escalante A."/>
            <person name="Mullikin J."/>
            <person name="Saul A."/>
            <person name="Guigo R."/>
            <person name="Camara F."/>
            <person name="Young S.K."/>
            <person name="Zeng Q."/>
            <person name="Gargeya S."/>
            <person name="Fitzgerald M."/>
            <person name="Haas B."/>
            <person name="Abouelleil A."/>
            <person name="Alvarado L."/>
            <person name="Arachchi H.M."/>
            <person name="Berlin A."/>
            <person name="Brown A."/>
            <person name="Chapman S.B."/>
            <person name="Chen Z."/>
            <person name="Dunbar C."/>
            <person name="Freedman E."/>
            <person name="Gearin G."/>
            <person name="Gellesch M."/>
            <person name="Goldberg J."/>
            <person name="Griggs A."/>
            <person name="Gujja S."/>
            <person name="Heiman D."/>
            <person name="Howarth C."/>
            <person name="Larson L."/>
            <person name="Lui A."/>
            <person name="MacDonald P.J.P."/>
            <person name="Montmayeur A."/>
            <person name="Murphy C."/>
            <person name="Neiman D."/>
            <person name="Pearson M."/>
            <person name="Priest M."/>
            <person name="Roberts A."/>
            <person name="Saif S."/>
            <person name="Shea T."/>
            <person name="Shenoy N."/>
            <person name="Sisk P."/>
            <person name="Stolte C."/>
            <person name="Sykes S."/>
            <person name="Wortman J."/>
            <person name="Nusbaum C."/>
            <person name="Birren B."/>
        </authorList>
    </citation>
    <scope>NUCLEOTIDE SEQUENCE [LARGE SCALE GENOMIC DNA]</scope>
    <source>
        <strain evidence="6 7">North Korean</strain>
    </source>
</reference>
<evidence type="ECO:0000256" key="1">
    <source>
        <dbReference type="ARBA" id="ARBA00005775"/>
    </source>
</evidence>
<gene>
    <name evidence="6" type="ORF">PVNG_04057</name>
</gene>
<feature type="compositionally biased region" description="Gly residues" evidence="4">
    <location>
        <begin position="378"/>
        <end position="406"/>
    </location>
</feature>
<feature type="compositionally biased region" description="Basic and acidic residues" evidence="4">
    <location>
        <begin position="1977"/>
        <end position="2006"/>
    </location>
</feature>
<feature type="domain" description="MIF4G" evidence="5">
    <location>
        <begin position="3160"/>
        <end position="3388"/>
    </location>
</feature>
<dbReference type="EMBL" id="KQ235383">
    <property type="protein sequence ID" value="KMZ99767.1"/>
    <property type="molecule type" value="Genomic_DNA"/>
</dbReference>
<keyword evidence="3" id="KW-0648">Protein biosynthesis</keyword>
<dbReference type="Proteomes" id="UP000053239">
    <property type="component" value="Unassembled WGS sequence"/>
</dbReference>
<feature type="compositionally biased region" description="Low complexity" evidence="4">
    <location>
        <begin position="3650"/>
        <end position="3661"/>
    </location>
</feature>
<feature type="compositionally biased region" description="Basic and acidic residues" evidence="4">
    <location>
        <begin position="1890"/>
        <end position="1906"/>
    </location>
</feature>
<feature type="region of interest" description="Disordered" evidence="4">
    <location>
        <begin position="1489"/>
        <end position="1911"/>
    </location>
</feature>
<evidence type="ECO:0000313" key="6">
    <source>
        <dbReference type="EMBL" id="KMZ99767.1"/>
    </source>
</evidence>
<feature type="region of interest" description="Disordered" evidence="4">
    <location>
        <begin position="2434"/>
        <end position="2475"/>
    </location>
</feature>
<feature type="compositionally biased region" description="Gly residues" evidence="4">
    <location>
        <begin position="3637"/>
        <end position="3649"/>
    </location>
</feature>
<feature type="compositionally biased region" description="Basic and acidic residues" evidence="4">
    <location>
        <begin position="2270"/>
        <end position="2279"/>
    </location>
</feature>
<evidence type="ECO:0000256" key="3">
    <source>
        <dbReference type="ARBA" id="ARBA00022917"/>
    </source>
</evidence>
<feature type="compositionally biased region" description="Basic and acidic residues" evidence="4">
    <location>
        <begin position="2303"/>
        <end position="2318"/>
    </location>
</feature>
<feature type="region of interest" description="Disordered" evidence="4">
    <location>
        <begin position="3115"/>
        <end position="3136"/>
    </location>
</feature>
<feature type="compositionally biased region" description="Polar residues" evidence="4">
    <location>
        <begin position="2100"/>
        <end position="2123"/>
    </location>
</feature>
<keyword evidence="2" id="KW-0396">Initiation factor</keyword>
<feature type="compositionally biased region" description="Basic residues" evidence="4">
    <location>
        <begin position="827"/>
        <end position="838"/>
    </location>
</feature>
<feature type="region of interest" description="Disordered" evidence="4">
    <location>
        <begin position="2855"/>
        <end position="2879"/>
    </location>
</feature>
<feature type="region of interest" description="Disordered" evidence="4">
    <location>
        <begin position="826"/>
        <end position="851"/>
    </location>
</feature>
<feature type="region of interest" description="Disordered" evidence="4">
    <location>
        <begin position="1414"/>
        <end position="1438"/>
    </location>
</feature>
<feature type="compositionally biased region" description="Basic and acidic residues" evidence="4">
    <location>
        <begin position="2518"/>
        <end position="2540"/>
    </location>
</feature>
<feature type="compositionally biased region" description="Polar residues" evidence="4">
    <location>
        <begin position="671"/>
        <end position="682"/>
    </location>
</feature>
<dbReference type="GO" id="GO:0003729">
    <property type="term" value="F:mRNA binding"/>
    <property type="evidence" value="ECO:0007669"/>
    <property type="project" value="TreeGrafter"/>
</dbReference>
<feature type="compositionally biased region" description="Basic and acidic residues" evidence="4">
    <location>
        <begin position="2125"/>
        <end position="2137"/>
    </location>
</feature>
<feature type="compositionally biased region" description="Low complexity" evidence="4">
    <location>
        <begin position="2155"/>
        <end position="2172"/>
    </location>
</feature>
<feature type="compositionally biased region" description="Basic and acidic residues" evidence="4">
    <location>
        <begin position="2808"/>
        <end position="2822"/>
    </location>
</feature>
<feature type="compositionally biased region" description="Low complexity" evidence="4">
    <location>
        <begin position="3678"/>
        <end position="3690"/>
    </location>
</feature>
<dbReference type="InterPro" id="IPR003890">
    <property type="entry name" value="MIF4G-like_typ-3"/>
</dbReference>
<feature type="compositionally biased region" description="Basic and acidic residues" evidence="4">
    <location>
        <begin position="2649"/>
        <end position="2659"/>
    </location>
</feature>
<feature type="compositionally biased region" description="Polar residues" evidence="4">
    <location>
        <begin position="1623"/>
        <end position="1644"/>
    </location>
</feature>
<feature type="region of interest" description="Disordered" evidence="4">
    <location>
        <begin position="1030"/>
        <end position="1077"/>
    </location>
</feature>
<feature type="compositionally biased region" description="Basic and acidic residues" evidence="4">
    <location>
        <begin position="1454"/>
        <end position="1467"/>
    </location>
</feature>
<feature type="compositionally biased region" description="Low complexity" evidence="4">
    <location>
        <begin position="2991"/>
        <end position="3006"/>
    </location>
</feature>
<dbReference type="OrthoDB" id="514777at2759"/>
<feature type="compositionally biased region" description="Low complexity" evidence="4">
    <location>
        <begin position="2726"/>
        <end position="2735"/>
    </location>
</feature>
<feature type="compositionally biased region" description="Basic residues" evidence="4">
    <location>
        <begin position="2242"/>
        <end position="2251"/>
    </location>
</feature>
<feature type="compositionally biased region" description="Polar residues" evidence="4">
    <location>
        <begin position="722"/>
        <end position="734"/>
    </location>
</feature>
<evidence type="ECO:0000256" key="2">
    <source>
        <dbReference type="ARBA" id="ARBA00022540"/>
    </source>
</evidence>
<feature type="region of interest" description="Disordered" evidence="4">
    <location>
        <begin position="1315"/>
        <end position="1380"/>
    </location>
</feature>
<feature type="compositionally biased region" description="Gly residues" evidence="4">
    <location>
        <begin position="1757"/>
        <end position="1766"/>
    </location>
</feature>
<evidence type="ECO:0000313" key="7">
    <source>
        <dbReference type="Proteomes" id="UP000053239"/>
    </source>
</evidence>
<comment type="similarity">
    <text evidence="1">Belongs to the eukaryotic initiation factor 4G family.</text>
</comment>
<feature type="compositionally biased region" description="Basic and acidic residues" evidence="4">
    <location>
        <begin position="1819"/>
        <end position="1836"/>
    </location>
</feature>
<feature type="compositionally biased region" description="Basic and acidic residues" evidence="4">
    <location>
        <begin position="1498"/>
        <end position="1507"/>
    </location>
</feature>
<feature type="compositionally biased region" description="Polar residues" evidence="4">
    <location>
        <begin position="1660"/>
        <end position="1680"/>
    </location>
</feature>
<feature type="compositionally biased region" description="Basic and acidic residues" evidence="4">
    <location>
        <begin position="469"/>
        <end position="503"/>
    </location>
</feature>
<feature type="compositionally biased region" description="Low complexity" evidence="4">
    <location>
        <begin position="2281"/>
        <end position="2293"/>
    </location>
</feature>
<evidence type="ECO:0000259" key="5">
    <source>
        <dbReference type="SMART" id="SM00543"/>
    </source>
</evidence>
<feature type="region of interest" description="Disordered" evidence="4">
    <location>
        <begin position="371"/>
        <end position="555"/>
    </location>
</feature>
<feature type="compositionally biased region" description="Low complexity" evidence="4">
    <location>
        <begin position="249"/>
        <end position="263"/>
    </location>
</feature>
<proteinExistence type="inferred from homology"/>
<evidence type="ECO:0000256" key="4">
    <source>
        <dbReference type="SAM" id="MobiDB-lite"/>
    </source>
</evidence>
<sequence length="3861" mass="401210">MQSDIIVSKDLPDYSKGRMNGVMNISAYSGSGAPGCREQTNEGSTSAIYEEGKALNYDRASSATFKDDLESSSDWNSSPAELSTSAVAAAGAAAATPPSDERKVSNSIDTAHVATISAANKNYDHVQNSNRANGNCEMKDSNDVRASDETITHSVDDVGSLKKTSTLPSLEAIAASEMVPAAVEKNRASCTDIGAISPSDAKERGLAKEEFGGEEAANPGANCPAVNISSVKFPSVNCPTVNINCPSANASADAASDSKSSDAPVRYSESGAGDRKDFSGGYASLRVGSVKGTDDACADVPKLNATIESDIKMSNASVCANLVGGGEGHLSEAAHCKEGTPKDAGLNNCSDKAAGCQGAARKEGGQFESGLAQEGSIGHSGGGHSASAGGSGNASGGGGNSGGSNTGGSSNNGGNNNGGSNIGGGSNTGGSNSGEDGEKNDGDKHRKNGHQDAGSGEGSGSLENPNEGKGGEDSRKNGNGGDRGDDRSDDRSHGQKKDEHSGKAADGANRSSNPSESGKKNKSSNSVEGKSGSGKGHSMSSSKPSSNSVSTPVSSLNADAPEFVPSTKGMPGNLSFNNLMWNHYYQDMSNGAFGGVAANGMINNLAAQGSNSMMSPPNPLLSPLGGMGHGPGDLLNLANSSHMSASNGGISLSIPNNAGVMLPQVSNLSNIDARNNEKGNNLPSGGGGVPASTGGSVNNHAGNKSVSSSKLGSSSNNNANSTGHDNNVATASSNMMHGSGAAAVVGKGGANSSGTDSTFLNQSGMLPGMKNMRANNFMNGSESSGPPPFHTIDPHNAGHHQAFQPNGSMMHPHNFYVNHPYLMNNHPHAHPHHPHHPHPNALPGPPQSLFTPMSYANSLGTANVHHEFPFPQPPPSVYGSFGNSTNLIGSNTTTALSSSKNGTMGMNPYSFMSCGLPAHPPPPQLQHNAPLNLSAPLEAHFISGSTGNAAPPMKIPYNHVAQPNRRNMFNHFNMANMHAGGTTLTDGTFEHGVSSNNSNMSNVIGAAAAAAAGITYGYGNFGATHNVSGSSSDNLLPTGDNAGSNNSGSAGAANAGANSSANNGANNNSGSSSAGGMHLTPALGSNMGMSANGSVMCINGPLHMTNVSATNVTPLSHHHMNQMNNVMAAGAAAGGAAMGTMTAGGMHMGTMQMNHNMMVNTMEGVGAPIGAAAVTKQQKRSSTYGERNANGGGGGGSNNNSSGKAAGSHREGKGGVKGSNSNSNSVMASSAAAGAAAGGGSGGGATGLTSYGKQDSKKGSKYGGSGVGSGAGGNNMNVNFNAHSGNNAGHAMGSGSKNMYASGKGAKQEALYGRDENGNATTTTPGATASPASNGYFGKGSTGNNNNSNALLSTGPGSNNMSGAVHQKESDLSGGLNESLDDISANKHMQYDGSTNEGGKGSFKGKAGAYSSLGNSGNARSKGNNSSSSNNMASAHAAVTGSNNEAIAAGEKRFFNKHEKGKDDYKGGKSYGSNKMGEEKGSYNHIGGGASAGAAASSKKDASKDNIKGGTKNGEVHVKKQYNNDLLGHSNSGNMANQQQPLGSSNKQQGSYTSGGKYQSSAEKRVGHMRNAEGGKGGSEKKLKNEDDKKFKEKDGNMLAGPGGAAKGASAKAGSTPMGGSGSNFAVSNMNDQGLLPNSDSMNGKNLPGVGTPDGVNGPYPNSNYNGSAVSNSKSANYGNAKNAKSYDKKNTEFSSWVKIAKMNPNKKKGDKGSLNGQQEGGSNHAPVGGGVAGSSSITNATLKHHDGGSAEKGSSGHHGMGGAAGVGDPSNNSFNSAKGRGHNNEGAAGYSKGGSSTINGALHMGHENGPPSNAQSSRDGKKRKDEEEQRAERHKGMINKDMTGMNNNSSVVHYGKSSKKGSEDKSDNMMSSNAKNKKLTSYGSGKNSSYHEKESVKERGGKMKYDNGGSAGVKKMEMVNERKGGAVGSGGAGGSAVGGSGGGASGGGNVTNTSGSIYSSHRQREKMKIQNVEIKQINEKVMKRRSEDRKEATEKKGAGAQEHVKRVGGTGSSSKHTEREDQSDAVKKQGRDHPYEGRSKAHCNGDVKNAEYEQELDDHEGAVAAGGARDDGVKKSHLASTWTSGVRGESGRNKDEAYQNDSQNENNAHAGGSSSIHDNNPQVRKGENAHMNKEGSYKYGAGPSEYHGHAPNQSVSGSVNANVSVNAAANAHDNRSVSTYSNSKNSVWDGKISFAEMAKRKPKKETKEPRGGDSKNGKSESSHNDRKNAHHGSNHKGDKPSKRRDQRGKRYGSNSTIRDKPSGTTVHSRGGESNDKKNHISGNNNHGSNSTSRDSARGGASEMRKRNDLKEHAKKGYDGGSAAPNMRDSRRRGGVAADAPLKGYHNRREEKDMMDHVMADQNGTLSEAEGSDDAYHKRRGGEVKSGLRDGLMEEEKGEVDEVSRENATVEEEEAVEVLEAVEVVEADEAVEAIEGDGHVEARPGAAPKPDSLQMEREGPKKMYHGGAERMPNPVAHEDTEDAEIVEGNKIVGSNNNVTDDSGSSSIAKFSPPTDADVSTHRTDEWSEKGAKRHGMKEGSAKLFPDGLSKYEKMKLEDAESDLQAVACEAERHGISIGGAKKAHVVSSAADHFAEMNAQGGQSNRLSALMNGKVSEPSGDAKYVRGGSSSRAVKKKGGLKGASGVSGERGVEGRADGRADGAGTGKGLLEEETKTAITIDTEESVKVAKLSNEDLAAAKSEKSKAGGKKKYGLFSDIKKWAKGKLADGAGAADGAPQEEKKAMGGGSKDNQNDAGVGSAGDMGDVVKKADDVVRKADDVVRKADDVLPTVDVKMGGMSNADAVPASLNDEKETPAGGEKEEISGSNVAPAKVETKSKADGLLDSLEKKADELEVEKANEKAAVQNEKDHEEAEREKERQRMKQMKLERMGKSKIYSKIDLLEIFVGNKWNTGEERFNFMLSYNPDVDCHKMGSAMMGSCNINHMDMNGMHANNHMGGGHAHEGKNSMYSKRYMNAGGSGGGHGSGGSGGMNNNYMGGNNNHGNNSGKQFGMNSGGGGKNNDDVWRYAQGGKSGMNNNGHFANGGANMNFGDMNHSNSGNIAGSGGKGGMGSGGGSMDAHNAGSGGLGKMGQANLEWRKNDGDKLKGFFDSTRAVESPDAWRHNNNHSGGGSSGGGGKTVAENSWLLKQNQLKADKYTCMMRKLRGILNKLTFEKFDLLYEQIILVGITKLEEIIGLMKLVFEKAVTQHHFVQMYVQLCKKLNVHFQNMKLEDDTTVQFKKILINQCQDSFENNLKPIEYPSNLTNEEERFEFEQMHKNKVRGNMLFVGELVKSGIISIPIVFVCIKQLLEKRESYISAKNDTNEGNLHLEALCMFLNTVGEILDTHEKANQEKVKELYNTLHALINDESITFRVRCLIKDVIDNRNEKWNKKFAHKLEGPTTLSVLHDKILKESIDQSSRSFNSSSNNMGNYHDSKMNSSLSNMRNNLLRNVNFNMNSGNSGGGANVGGGLGGSSNNSGNSNAGFGMMNMRNLGGGMKNMDPNKNMKKLSLNLMKAKNASASKMMGDDMMKGAGGVSAVSGVSGACQDGANAGGSFFDMMSKNHLAFKNSHQAFMNNEGASGGNAAGGAGSSGGGAFFSSLNSRFPAKEKSGSSGSPSEGKFFMRNFNLKKSPVGSGAVGSGPTGGGAIGSAANSAANDAAGKTEEQPNDAPMTATASPSTESVSGSGSPNDGAEKGAPTAGSPSAGANGASDDYAFTEEYLPKVNEILELSTITGSDEWETLTKKIENLNVPPKFNEKLQKHILKLTLKKYACNKNVEKSAEYFDWLISIVLLNKIDLESFKPCWKAFMLQDDENGYECTKEDYPLLPFLAKNFIKAIELHDTNHLLYDAATVDEMKSVI</sequence>
<feature type="region of interest" description="Disordered" evidence="4">
    <location>
        <begin position="2611"/>
        <end position="2675"/>
    </location>
</feature>
<feature type="compositionally biased region" description="Basic and acidic residues" evidence="4">
    <location>
        <begin position="2016"/>
        <end position="2052"/>
    </location>
</feature>
<feature type="compositionally biased region" description="Basic and acidic residues" evidence="4">
    <location>
        <begin position="2206"/>
        <end position="2228"/>
    </location>
</feature>
<feature type="compositionally biased region" description="Basic and acidic residues" evidence="4">
    <location>
        <begin position="2347"/>
        <end position="2359"/>
    </location>
</feature>
<feature type="compositionally biased region" description="Gly residues" evidence="4">
    <location>
        <begin position="415"/>
        <end position="432"/>
    </location>
</feature>
<feature type="region of interest" description="Disordered" evidence="4">
    <location>
        <begin position="2991"/>
        <end position="3021"/>
    </location>
</feature>
<feature type="region of interest" description="Disordered" evidence="4">
    <location>
        <begin position="2792"/>
        <end position="2830"/>
    </location>
</feature>
<dbReference type="GO" id="GO:0003743">
    <property type="term" value="F:translation initiation factor activity"/>
    <property type="evidence" value="ECO:0007669"/>
    <property type="project" value="UniProtKB-KW"/>
</dbReference>